<dbReference type="Pfam" id="PF01609">
    <property type="entry name" value="DDE_Tnp_1"/>
    <property type="match status" value="1"/>
</dbReference>
<comment type="caution">
    <text evidence="4">The sequence shown here is derived from an EMBL/GenBank/DDBJ whole genome shotgun (WGS) entry which is preliminary data.</text>
</comment>
<dbReference type="RefSeq" id="WP_010744162.1">
    <property type="nucleotide sequence ID" value="NZ_ASWF01000002.1"/>
</dbReference>
<dbReference type="EMBL" id="ASWF01000002">
    <property type="protein sequence ID" value="EOT77574.1"/>
    <property type="molecule type" value="Genomic_DNA"/>
</dbReference>
<evidence type="ECO:0000259" key="1">
    <source>
        <dbReference type="Pfam" id="PF01609"/>
    </source>
</evidence>
<dbReference type="GO" id="GO:0006313">
    <property type="term" value="P:DNA transposition"/>
    <property type="evidence" value="ECO:0007669"/>
    <property type="project" value="InterPro"/>
</dbReference>
<dbReference type="InterPro" id="IPR008490">
    <property type="entry name" value="Transposase_InsH_N"/>
</dbReference>
<dbReference type="EMBL" id="ASWF01000002">
    <property type="protein sequence ID" value="EOT78433.1"/>
    <property type="molecule type" value="Genomic_DNA"/>
</dbReference>
<evidence type="ECO:0000313" key="9">
    <source>
        <dbReference type="Proteomes" id="UP000013877"/>
    </source>
</evidence>
<gene>
    <name evidence="7" type="ORF">I590_01110</name>
    <name evidence="8" type="ORF">I590_01971</name>
    <name evidence="6" type="ORF">I590_02673</name>
    <name evidence="5" type="ORF">UAK_00825</name>
    <name evidence="4" type="ORF">UAK_00960</name>
    <name evidence="3" type="ORF">UAK_02729</name>
</gene>
<dbReference type="AlphaFoldDB" id="R2PAY3"/>
<dbReference type="GO" id="GO:0004803">
    <property type="term" value="F:transposase activity"/>
    <property type="evidence" value="ECO:0007669"/>
    <property type="project" value="InterPro"/>
</dbReference>
<dbReference type="EMBL" id="AJAL01000001">
    <property type="protein sequence ID" value="EOH82588.1"/>
    <property type="molecule type" value="Genomic_DNA"/>
</dbReference>
<dbReference type="InterPro" id="IPR047629">
    <property type="entry name" value="IS1182_transpos"/>
</dbReference>
<dbReference type="EMBL" id="AJAL01000002">
    <property type="protein sequence ID" value="EOH81437.1"/>
    <property type="molecule type" value="Genomic_DNA"/>
</dbReference>
<accession>R2PAY3</accession>
<reference evidence="6 10" key="2">
    <citation type="submission" date="2013-03" db="EMBL/GenBank/DDBJ databases">
        <title>The Genome Sequence of Enterococcus raffinosus ATCC_49464 (PacBio/Illumina hybrid assembly).</title>
        <authorList>
            <consortium name="The Broad Institute Genomics Platform"/>
            <consortium name="The Broad Institute Genome Sequencing Center for Infectious Disease"/>
            <person name="Earl A."/>
            <person name="Russ C."/>
            <person name="Gilmore M."/>
            <person name="Surin D."/>
            <person name="Walker B."/>
            <person name="Young S."/>
            <person name="Zeng Q."/>
            <person name="Gargeya S."/>
            <person name="Fitzgerald M."/>
            <person name="Haas B."/>
            <person name="Abouelleil A."/>
            <person name="Allen A.W."/>
            <person name="Alvarado L."/>
            <person name="Arachchi H.M."/>
            <person name="Berlin A.M."/>
            <person name="Chapman S.B."/>
            <person name="Gainer-Dewar J."/>
            <person name="Goldberg J."/>
            <person name="Griggs A."/>
            <person name="Gujja S."/>
            <person name="Hansen M."/>
            <person name="Howarth C."/>
            <person name="Imamovic A."/>
            <person name="Ireland A."/>
            <person name="Larimer J."/>
            <person name="McCowan C."/>
            <person name="Murphy C."/>
            <person name="Pearson M."/>
            <person name="Poon T.W."/>
            <person name="Priest M."/>
            <person name="Roberts A."/>
            <person name="Saif S."/>
            <person name="Shea T."/>
            <person name="Sisk P."/>
            <person name="Sykes S."/>
            <person name="Wortman J."/>
            <person name="Nusbaum C."/>
            <person name="Birren B."/>
        </authorList>
    </citation>
    <scope>NUCLEOTIDE SEQUENCE [LARGE SCALE GENOMIC DNA]</scope>
    <source>
        <strain evidence="6 10">ATCC 49464</strain>
    </source>
</reference>
<name>R2PAY3_9ENTE</name>
<protein>
    <recommendedName>
        <fullName evidence="11">Transposase</fullName>
    </recommendedName>
</protein>
<reference evidence="4 9" key="1">
    <citation type="submission" date="2013-02" db="EMBL/GenBank/DDBJ databases">
        <title>The Genome Sequence of Enterococcus raffinosus ATCC_49464.</title>
        <authorList>
            <consortium name="The Broad Institute Genome Sequencing Platform"/>
            <consortium name="The Broad Institute Genome Sequencing Center for Infectious Disease"/>
            <person name="Earl A.M."/>
            <person name="Gilmore M.S."/>
            <person name="Lebreton F."/>
            <person name="Walker B."/>
            <person name="Young S.K."/>
            <person name="Zeng Q."/>
            <person name="Gargeya S."/>
            <person name="Fitzgerald M."/>
            <person name="Haas B."/>
            <person name="Abouelleil A."/>
            <person name="Alvarado L."/>
            <person name="Arachchi H.M."/>
            <person name="Berlin A.M."/>
            <person name="Chapman S.B."/>
            <person name="Dewar J."/>
            <person name="Goldberg J."/>
            <person name="Griggs A."/>
            <person name="Gujja S."/>
            <person name="Hansen M."/>
            <person name="Howarth C."/>
            <person name="Imamovic A."/>
            <person name="Larimer J."/>
            <person name="McCowan C."/>
            <person name="Murphy C."/>
            <person name="Neiman D."/>
            <person name="Pearson M."/>
            <person name="Priest M."/>
            <person name="Roberts A."/>
            <person name="Saif S."/>
            <person name="Shea T."/>
            <person name="Sisk P."/>
            <person name="Sykes S."/>
            <person name="Wortman J."/>
            <person name="Nusbaum C."/>
            <person name="Birren B."/>
        </authorList>
    </citation>
    <scope>NUCLEOTIDE SEQUENCE [LARGE SCALE GENOMIC DNA]</scope>
    <source>
        <strain evidence="4 9">ATCC 49464</strain>
    </source>
</reference>
<evidence type="ECO:0000259" key="2">
    <source>
        <dbReference type="Pfam" id="PF05598"/>
    </source>
</evidence>
<dbReference type="Proteomes" id="UP000013877">
    <property type="component" value="Unassembled WGS sequence"/>
</dbReference>
<dbReference type="InterPro" id="IPR002559">
    <property type="entry name" value="Transposase_11"/>
</dbReference>
<proteinExistence type="predicted"/>
<dbReference type="PANTHER" id="PTHR33408:SF2">
    <property type="entry name" value="TRANSPOSASE DDE DOMAIN-CONTAINING PROTEIN"/>
    <property type="match status" value="1"/>
</dbReference>
<feature type="domain" description="Transposase IS4-like" evidence="1">
    <location>
        <begin position="263"/>
        <end position="516"/>
    </location>
</feature>
<evidence type="ECO:0000313" key="3">
    <source>
        <dbReference type="EMBL" id="EOH77156.1"/>
    </source>
</evidence>
<evidence type="ECO:0000313" key="10">
    <source>
        <dbReference type="Proteomes" id="UP000014158"/>
    </source>
</evidence>
<organism evidence="4 9">
    <name type="scientific">Enterococcus raffinosus ATCC 49464</name>
    <dbReference type="NCBI Taxonomy" id="1158602"/>
    <lineage>
        <taxon>Bacteria</taxon>
        <taxon>Bacillati</taxon>
        <taxon>Bacillota</taxon>
        <taxon>Bacilli</taxon>
        <taxon>Lactobacillales</taxon>
        <taxon>Enterococcaceae</taxon>
        <taxon>Enterococcus</taxon>
    </lineage>
</organism>
<dbReference type="Pfam" id="PF05598">
    <property type="entry name" value="DUF772"/>
    <property type="match status" value="1"/>
</dbReference>
<keyword evidence="10" id="KW-1185">Reference proteome</keyword>
<dbReference type="HOGENOM" id="CLU_021293_0_1_9"/>
<sequence>MFKNYNTNQVVLPLDFTLVIPENDIARLIDSFIESIPDSEFEAFKHDRGASSFHPRMMLKLLLCAYAQSITSGRKIEGLMKDSIRMMWLAQGHEPSYRTINRFRVDSRVLPLIQTCFVQLRSHLVETNQITEEAIFIDGTKIEAAANKYTFVWKTAIEKNHKNLEKKSLEAYQTLVEQEIIPALERESDGELSKEEIHALTTRLTETVEQYDEAIEQEPIGSVRKQLRSKRKLPKVQLKHFRSHQERVQKYEHQYRILGDRKSYSKTDTDATFMRMKEDHMRNGQLKAGYNLQIATNNRYVLGYDLFANPTDTRTLQPFLETLQAQFLPLPPYIVADAGYGSESNYRFFEDELPQQTPLIPYSMMIKEQSKKWQTDEKKVMNWDYFETDDYYVDPKGVRFNFNTYRTETDDYGFEREFKEYVAETKDANQKKLPEAFTPGGYRRKIKVNPSLEYFKAQQRDLLSAPETSAIYAQRKIDVESTFGHLKACLKWTRFSVRGKDKVKNEVGIALMAVNMKKMMLNRQHESNTGKTSYKKNRDQNRFFDFDPCF</sequence>
<evidence type="ECO:0000313" key="8">
    <source>
        <dbReference type="EMBL" id="EOT78433.1"/>
    </source>
</evidence>
<evidence type="ECO:0000313" key="5">
    <source>
        <dbReference type="EMBL" id="EOH82588.1"/>
    </source>
</evidence>
<evidence type="ECO:0000313" key="4">
    <source>
        <dbReference type="EMBL" id="EOH81437.1"/>
    </source>
</evidence>
<dbReference type="Proteomes" id="UP000014158">
    <property type="component" value="Unassembled WGS sequence"/>
</dbReference>
<dbReference type="eggNOG" id="COG3666">
    <property type="taxonomic scope" value="Bacteria"/>
</dbReference>
<evidence type="ECO:0000313" key="6">
    <source>
        <dbReference type="EMBL" id="EOT75849.1"/>
    </source>
</evidence>
<dbReference type="PATRIC" id="fig|1158602.3.peg.2729"/>
<dbReference type="EMBL" id="ASWF01000003">
    <property type="protein sequence ID" value="EOT75849.1"/>
    <property type="molecule type" value="Genomic_DNA"/>
</dbReference>
<dbReference type="PANTHER" id="PTHR33408">
    <property type="entry name" value="TRANSPOSASE"/>
    <property type="match status" value="1"/>
</dbReference>
<dbReference type="NCBIfam" id="NF033551">
    <property type="entry name" value="transpos_IS1182"/>
    <property type="match status" value="1"/>
</dbReference>
<feature type="domain" description="Transposase InsH N-terminal" evidence="2">
    <location>
        <begin position="20"/>
        <end position="104"/>
    </location>
</feature>
<dbReference type="GO" id="GO:0003677">
    <property type="term" value="F:DNA binding"/>
    <property type="evidence" value="ECO:0007669"/>
    <property type="project" value="InterPro"/>
</dbReference>
<evidence type="ECO:0000313" key="7">
    <source>
        <dbReference type="EMBL" id="EOT77574.1"/>
    </source>
</evidence>
<dbReference type="EMBL" id="AJAL01000014">
    <property type="protein sequence ID" value="EOH77156.1"/>
    <property type="molecule type" value="Genomic_DNA"/>
</dbReference>
<evidence type="ECO:0008006" key="11">
    <source>
        <dbReference type="Google" id="ProtNLM"/>
    </source>
</evidence>